<feature type="signal peptide" evidence="1">
    <location>
        <begin position="1"/>
        <end position="23"/>
    </location>
</feature>
<dbReference type="EMBL" id="AP009153">
    <property type="protein sequence ID" value="BAH39557.1"/>
    <property type="molecule type" value="Genomic_DNA"/>
</dbReference>
<dbReference type="eggNOG" id="ENOG5033YU1">
    <property type="taxonomic scope" value="Bacteria"/>
</dbReference>
<gene>
    <name evidence="2" type="ordered locus">GAU_2515</name>
</gene>
<proteinExistence type="predicted"/>
<feature type="chain" id="PRO_5002906499" description="Pilus assembly protein PilP" evidence="1">
    <location>
        <begin position="24"/>
        <end position="174"/>
    </location>
</feature>
<dbReference type="HOGENOM" id="CLU_120410_0_0_0"/>
<protein>
    <recommendedName>
        <fullName evidence="4">Pilus assembly protein PilP</fullName>
    </recommendedName>
</protein>
<dbReference type="KEGG" id="gau:GAU_2515"/>
<evidence type="ECO:0000313" key="2">
    <source>
        <dbReference type="EMBL" id="BAH39557.1"/>
    </source>
</evidence>
<dbReference type="AlphaFoldDB" id="C1ABF1"/>
<reference evidence="3" key="1">
    <citation type="submission" date="2006-03" db="EMBL/GenBank/DDBJ databases">
        <title>Complete genome sequence of Gemmatimonas aurantiaca T-27 that represents a novel phylum Gemmatimonadetes.</title>
        <authorList>
            <person name="Takasaki K."/>
            <person name="Ichikawa N."/>
            <person name="Miura H."/>
            <person name="Matsushita S."/>
            <person name="Watanabe Y."/>
            <person name="Oguchi A."/>
            <person name="Ankai A."/>
            <person name="Yashiro I."/>
            <person name="Takahashi M."/>
            <person name="Terui Y."/>
            <person name="Fukui S."/>
            <person name="Yokoyama H."/>
            <person name="Tanikawa S."/>
            <person name="Hanada S."/>
            <person name="Kamagata Y."/>
            <person name="Fujita N."/>
        </authorList>
    </citation>
    <scope>NUCLEOTIDE SEQUENCE [LARGE SCALE GENOMIC DNA]</scope>
    <source>
        <strain evidence="3">T-27 / DSM 14586 / JCM 11422 / NBRC 100505</strain>
    </source>
</reference>
<evidence type="ECO:0008006" key="4">
    <source>
        <dbReference type="Google" id="ProtNLM"/>
    </source>
</evidence>
<keyword evidence="3" id="KW-1185">Reference proteome</keyword>
<keyword evidence="1" id="KW-0732">Signal</keyword>
<dbReference type="STRING" id="379066.GAU_2515"/>
<name>C1ABF1_GEMAT</name>
<evidence type="ECO:0000313" key="3">
    <source>
        <dbReference type="Proteomes" id="UP000002209"/>
    </source>
</evidence>
<dbReference type="Proteomes" id="UP000002209">
    <property type="component" value="Chromosome"/>
</dbReference>
<organism evidence="2 3">
    <name type="scientific">Gemmatimonas aurantiaca (strain DSM 14586 / JCM 11422 / NBRC 100505 / T-27)</name>
    <dbReference type="NCBI Taxonomy" id="379066"/>
    <lineage>
        <taxon>Bacteria</taxon>
        <taxon>Pseudomonadati</taxon>
        <taxon>Gemmatimonadota</taxon>
        <taxon>Gemmatimonadia</taxon>
        <taxon>Gemmatimonadales</taxon>
        <taxon>Gemmatimonadaceae</taxon>
        <taxon>Gemmatimonas</taxon>
    </lineage>
</organism>
<sequence>MTRSLLRVITATALLVAPQAVTAQATADTKPSTPARVVSTEAAGTVGAAAAARKGTGAATPATEITLHREVFSYSGGGRRDPYKSLMSSSDVRPLLSDLRLTAVAFDPEGQNSVAILRDSYSKLQYRIRVGQQLGRLRVSAIRQKAVQFTIEEFGFNRQETLPLSSDTTKVRNP</sequence>
<dbReference type="OrthoDB" id="9798567at2"/>
<evidence type="ECO:0000256" key="1">
    <source>
        <dbReference type="SAM" id="SignalP"/>
    </source>
</evidence>
<accession>C1ABF1</accession>
<dbReference type="RefSeq" id="WP_015894326.1">
    <property type="nucleotide sequence ID" value="NC_012489.1"/>
</dbReference>